<evidence type="ECO:0000259" key="9">
    <source>
        <dbReference type="PROSITE" id="PS01124"/>
    </source>
</evidence>
<feature type="domain" description="Response regulatory" evidence="10">
    <location>
        <begin position="59"/>
        <end position="176"/>
    </location>
</feature>
<dbReference type="InterPro" id="IPR001789">
    <property type="entry name" value="Sig_transdc_resp-reg_receiver"/>
</dbReference>
<keyword evidence="7" id="KW-0804">Transcription</keyword>
<dbReference type="GO" id="GO:0043565">
    <property type="term" value="F:sequence-specific DNA binding"/>
    <property type="evidence" value="ECO:0007669"/>
    <property type="project" value="InterPro"/>
</dbReference>
<organism evidence="11 12">
    <name type="scientific">Cohnella fermenti</name>
    <dbReference type="NCBI Taxonomy" id="2565925"/>
    <lineage>
        <taxon>Bacteria</taxon>
        <taxon>Bacillati</taxon>
        <taxon>Bacillota</taxon>
        <taxon>Bacilli</taxon>
        <taxon>Bacillales</taxon>
        <taxon>Paenibacillaceae</taxon>
        <taxon>Cohnella</taxon>
    </lineage>
</organism>
<dbReference type="PROSITE" id="PS50110">
    <property type="entry name" value="RESPONSE_REGULATORY"/>
    <property type="match status" value="1"/>
</dbReference>
<dbReference type="Proteomes" id="UP000310636">
    <property type="component" value="Unassembled WGS sequence"/>
</dbReference>
<gene>
    <name evidence="11" type="ORF">E6C55_19495</name>
</gene>
<dbReference type="Gene3D" id="1.10.10.60">
    <property type="entry name" value="Homeodomain-like"/>
    <property type="match status" value="2"/>
</dbReference>
<keyword evidence="5" id="KW-0805">Transcription regulation</keyword>
<dbReference type="EMBL" id="SSOB01000026">
    <property type="protein sequence ID" value="THF76213.1"/>
    <property type="molecule type" value="Genomic_DNA"/>
</dbReference>
<evidence type="ECO:0000256" key="3">
    <source>
        <dbReference type="ARBA" id="ARBA00022553"/>
    </source>
</evidence>
<dbReference type="GO" id="GO:0005737">
    <property type="term" value="C:cytoplasm"/>
    <property type="evidence" value="ECO:0007669"/>
    <property type="project" value="UniProtKB-SubCell"/>
</dbReference>
<dbReference type="OrthoDB" id="2500619at2"/>
<feature type="domain" description="HTH araC/xylS-type" evidence="9">
    <location>
        <begin position="387"/>
        <end position="485"/>
    </location>
</feature>
<name>A0A4S4BN20_9BACL</name>
<dbReference type="SMART" id="SM00342">
    <property type="entry name" value="HTH_ARAC"/>
    <property type="match status" value="1"/>
</dbReference>
<evidence type="ECO:0000256" key="7">
    <source>
        <dbReference type="ARBA" id="ARBA00023163"/>
    </source>
</evidence>
<dbReference type="InterPro" id="IPR020449">
    <property type="entry name" value="Tscrpt_reg_AraC-type_HTH"/>
</dbReference>
<dbReference type="PRINTS" id="PR00032">
    <property type="entry name" value="HTHARAC"/>
</dbReference>
<feature type="modified residue" description="4-aspartylphosphate" evidence="8">
    <location>
        <position position="111"/>
    </location>
</feature>
<reference evidence="11 12" key="1">
    <citation type="submission" date="2019-04" db="EMBL/GenBank/DDBJ databases">
        <title>Cohnella sp. nov. isolated from preserved vegetables.</title>
        <authorList>
            <person name="Lin S.-Y."/>
            <person name="Hung M.-H."/>
            <person name="Young C.-C."/>
        </authorList>
    </citation>
    <scope>NUCLEOTIDE SEQUENCE [LARGE SCALE GENOMIC DNA]</scope>
    <source>
        <strain evidence="11 12">CC-MHH1044</strain>
    </source>
</reference>
<keyword evidence="4" id="KW-0902">Two-component regulatory system</keyword>
<comment type="caution">
    <text evidence="11">The sequence shown here is derived from an EMBL/GenBank/DDBJ whole genome shotgun (WGS) entry which is preliminary data.</text>
</comment>
<dbReference type="CDD" id="cd17536">
    <property type="entry name" value="REC_YesN-like"/>
    <property type="match status" value="1"/>
</dbReference>
<evidence type="ECO:0000259" key="10">
    <source>
        <dbReference type="PROSITE" id="PS50110"/>
    </source>
</evidence>
<evidence type="ECO:0000256" key="2">
    <source>
        <dbReference type="ARBA" id="ARBA00022490"/>
    </source>
</evidence>
<keyword evidence="3 8" id="KW-0597">Phosphoprotein</keyword>
<dbReference type="SMART" id="SM00448">
    <property type="entry name" value="REC"/>
    <property type="match status" value="1"/>
</dbReference>
<proteinExistence type="predicted"/>
<dbReference type="SUPFAM" id="SSF46689">
    <property type="entry name" value="Homeodomain-like"/>
    <property type="match status" value="2"/>
</dbReference>
<dbReference type="GO" id="GO:0003700">
    <property type="term" value="F:DNA-binding transcription factor activity"/>
    <property type="evidence" value="ECO:0007669"/>
    <property type="project" value="InterPro"/>
</dbReference>
<dbReference type="Gene3D" id="3.40.50.2300">
    <property type="match status" value="1"/>
</dbReference>
<dbReference type="InterPro" id="IPR009057">
    <property type="entry name" value="Homeodomain-like_sf"/>
</dbReference>
<dbReference type="Pfam" id="PF12833">
    <property type="entry name" value="HTH_18"/>
    <property type="match status" value="1"/>
</dbReference>
<dbReference type="InterPro" id="IPR011006">
    <property type="entry name" value="CheY-like_superfamily"/>
</dbReference>
<keyword evidence="6" id="KW-0238">DNA-binding</keyword>
<evidence type="ECO:0000256" key="8">
    <source>
        <dbReference type="PROSITE-ProRule" id="PRU00169"/>
    </source>
</evidence>
<comment type="subcellular location">
    <subcellularLocation>
        <location evidence="1">Cytoplasm</location>
    </subcellularLocation>
</comment>
<evidence type="ECO:0000256" key="1">
    <source>
        <dbReference type="ARBA" id="ARBA00004496"/>
    </source>
</evidence>
<protein>
    <submittedName>
        <fullName evidence="11">Response regulator</fullName>
    </submittedName>
</protein>
<keyword evidence="2" id="KW-0963">Cytoplasm</keyword>
<evidence type="ECO:0000256" key="4">
    <source>
        <dbReference type="ARBA" id="ARBA00023012"/>
    </source>
</evidence>
<evidence type="ECO:0000256" key="5">
    <source>
        <dbReference type="ARBA" id="ARBA00023015"/>
    </source>
</evidence>
<dbReference type="PANTHER" id="PTHR42713">
    <property type="entry name" value="HISTIDINE KINASE-RELATED"/>
    <property type="match status" value="1"/>
</dbReference>
<keyword evidence="12" id="KW-1185">Reference proteome</keyword>
<accession>A0A4S4BN20</accession>
<dbReference type="InterPro" id="IPR018060">
    <property type="entry name" value="HTH_AraC"/>
</dbReference>
<sequence>MTRRIADCGMSTNDCCAATNRREACTSKAMNGEPGSLLFSIDLHNRATIRGKEMIRMYRLLIVDDEPSIVEGLAQMISSHELPLKEIRFAYSAGEAQEYMERALFDIVLADIRMPRISGLEWIESVRKAGWKCKVIFLTGHSDFEYTKKAIQLGVNDYLLKPVDDEEIIGSLQRAIHELDQSLDEMMSISKARQKLQVSNDNLKNQILGDLLLQPRNIPPGGSIKSTLGLLEVSLDEQGDVFLALMRIDYWGERFQAADAALIRFAIHNMTEEMLEHGFHLETISLENRLIGMLVQSDSPSPRDTDKIAFIMESVQNTVFRLLGVSLSVVFRSVPINWGELGPYYRLMNEQLLHSTGTGIWMDMGGREHAAPSATRSEEPAGSVLIEQLKSYVIHHLSEDLSLDILARRFHVNPTYLSRLFKQTTDEVLSHYITKEKMNAARQLLLQDGMKVSEAARRVGYHNPNYFAKVFRNLFGMSPQEFKAKMFL</sequence>
<dbReference type="GO" id="GO:0000160">
    <property type="term" value="P:phosphorelay signal transduction system"/>
    <property type="evidence" value="ECO:0007669"/>
    <property type="project" value="UniProtKB-KW"/>
</dbReference>
<evidence type="ECO:0000313" key="11">
    <source>
        <dbReference type="EMBL" id="THF76213.1"/>
    </source>
</evidence>
<dbReference type="PROSITE" id="PS01124">
    <property type="entry name" value="HTH_ARAC_FAMILY_2"/>
    <property type="match status" value="1"/>
</dbReference>
<dbReference type="AlphaFoldDB" id="A0A4S4BN20"/>
<dbReference type="InterPro" id="IPR051552">
    <property type="entry name" value="HptR"/>
</dbReference>
<evidence type="ECO:0000256" key="6">
    <source>
        <dbReference type="ARBA" id="ARBA00023125"/>
    </source>
</evidence>
<dbReference type="PROSITE" id="PS00041">
    <property type="entry name" value="HTH_ARAC_FAMILY_1"/>
    <property type="match status" value="1"/>
</dbReference>
<dbReference type="InterPro" id="IPR018062">
    <property type="entry name" value="HTH_AraC-typ_CS"/>
</dbReference>
<dbReference type="SUPFAM" id="SSF52172">
    <property type="entry name" value="CheY-like"/>
    <property type="match status" value="1"/>
</dbReference>
<dbReference type="Pfam" id="PF00072">
    <property type="entry name" value="Response_reg"/>
    <property type="match status" value="1"/>
</dbReference>
<evidence type="ECO:0000313" key="12">
    <source>
        <dbReference type="Proteomes" id="UP000310636"/>
    </source>
</evidence>
<dbReference type="PANTHER" id="PTHR42713:SF3">
    <property type="entry name" value="TRANSCRIPTIONAL REGULATORY PROTEIN HPTR"/>
    <property type="match status" value="1"/>
</dbReference>